<dbReference type="GO" id="GO:0019898">
    <property type="term" value="C:extrinsic component of membrane"/>
    <property type="evidence" value="ECO:0007669"/>
    <property type="project" value="InterPro"/>
</dbReference>
<comment type="caution">
    <text evidence="1">The sequence shown here is derived from an EMBL/GenBank/DDBJ whole genome shotgun (WGS) entry which is preliminary data.</text>
</comment>
<gene>
    <name evidence="1" type="ORF">SADUNF_Sadunf11G0096400</name>
</gene>
<keyword evidence="2" id="KW-1185">Reference proteome</keyword>
<evidence type="ECO:0000313" key="1">
    <source>
        <dbReference type="EMBL" id="KAF9672938.1"/>
    </source>
</evidence>
<dbReference type="EMBL" id="JADGMS010000011">
    <property type="protein sequence ID" value="KAF9672938.1"/>
    <property type="molecule type" value="Genomic_DNA"/>
</dbReference>
<dbReference type="Proteomes" id="UP000657918">
    <property type="component" value="Chromosome 11"/>
</dbReference>
<accession>A0A835MX96</accession>
<evidence type="ECO:0000313" key="2">
    <source>
        <dbReference type="Proteomes" id="UP000657918"/>
    </source>
</evidence>
<proteinExistence type="predicted"/>
<dbReference type="GO" id="GO:0015979">
    <property type="term" value="P:photosynthesis"/>
    <property type="evidence" value="ECO:0007669"/>
    <property type="project" value="InterPro"/>
</dbReference>
<name>A0A835MX96_9ROSI</name>
<dbReference type="GO" id="GO:0009654">
    <property type="term" value="C:photosystem II oxygen evolving complex"/>
    <property type="evidence" value="ECO:0007669"/>
    <property type="project" value="InterPro"/>
</dbReference>
<dbReference type="OrthoDB" id="783722at2759"/>
<dbReference type="AlphaFoldDB" id="A0A835MX96"/>
<sequence>MQKKLKGMKIAGLLGKNPINLQENSFQTTRRLAIGLASVALIGNSSTVVSLAEDNWWARDIPFSMPSGENKLAKEETGTRPFLKTGIYMANVGLQGGMGRRPLSDLADRLFDNFENLEDASRKNLSDTVSSHRDMEVLVQKVMEQNPFVLKSRFTYYPDGL</sequence>
<reference evidence="1 2" key="1">
    <citation type="submission" date="2020-10" db="EMBL/GenBank/DDBJ databases">
        <title>Plant Genome Project.</title>
        <authorList>
            <person name="Zhang R.-G."/>
        </authorList>
    </citation>
    <scope>NUCLEOTIDE SEQUENCE [LARGE SCALE GENOMIC DNA]</scope>
    <source>
        <strain evidence="1">FAFU-HL-1</strain>
        <tissue evidence="1">Leaf</tissue>
    </source>
</reference>
<dbReference type="Pfam" id="PF05757">
    <property type="entry name" value="PsbQ"/>
    <property type="match status" value="1"/>
</dbReference>
<dbReference type="InterPro" id="IPR008797">
    <property type="entry name" value="PSII_PsbQ"/>
</dbReference>
<organism evidence="1 2">
    <name type="scientific">Salix dunnii</name>
    <dbReference type="NCBI Taxonomy" id="1413687"/>
    <lineage>
        <taxon>Eukaryota</taxon>
        <taxon>Viridiplantae</taxon>
        <taxon>Streptophyta</taxon>
        <taxon>Embryophyta</taxon>
        <taxon>Tracheophyta</taxon>
        <taxon>Spermatophyta</taxon>
        <taxon>Magnoliopsida</taxon>
        <taxon>eudicotyledons</taxon>
        <taxon>Gunneridae</taxon>
        <taxon>Pentapetalae</taxon>
        <taxon>rosids</taxon>
        <taxon>fabids</taxon>
        <taxon>Malpighiales</taxon>
        <taxon>Salicaceae</taxon>
        <taxon>Saliceae</taxon>
        <taxon>Salix</taxon>
    </lineage>
</organism>
<dbReference type="GO" id="GO:0005509">
    <property type="term" value="F:calcium ion binding"/>
    <property type="evidence" value="ECO:0007669"/>
    <property type="project" value="InterPro"/>
</dbReference>
<protein>
    <submittedName>
        <fullName evidence="1">Uncharacterized protein</fullName>
    </submittedName>
</protein>